<dbReference type="PIRSF" id="PIRSF036593">
    <property type="entry name" value="GrdD"/>
    <property type="match status" value="1"/>
</dbReference>
<protein>
    <submittedName>
        <fullName evidence="2">Fatty acid/phospholipid biosynthesis enzyme</fullName>
    </submittedName>
</protein>
<sequence length="386" mass="41801">MSKENVKKIIGEVFNEIADAIQSGEFGKKVKIGLTTLGSEHGMDELIKAAELASRKYKDFEVVLIGPKVSTNLKTYEANSDEEGHKLMEELLDSGEIQGCVTQHYNFPIGVSTVGRVITPGRGKEMIISTTTGTSSTNRVEGMVKNAIYGIIAAKACGIENPSIGILNVDGARQVERILKNINDKGYKINFSESIRADGGCVMRGNDLLSGTPDVMVTDTLTGNLLIKIFSSFTTGGDYESLGYGYGPGIGEGYHRLICIISRASGAPLISEALRYCATCAQNNIIKIAEEEFKKLNNIGFKELLKEVNQVEDNKNAEPIQPPAKKVVTFTISGIDILELENAVKELWKNNIYSQSGMGCTGPVVLVADEDAEKAKEVLTKKGYIS</sequence>
<dbReference type="NCBIfam" id="NF040747">
    <property type="entry name" value="reduct_C_alpha"/>
    <property type="match status" value="1"/>
</dbReference>
<evidence type="ECO:0000256" key="1">
    <source>
        <dbReference type="PIRSR" id="PIRSR036593-50"/>
    </source>
</evidence>
<feature type="active site" evidence="1">
    <location>
        <position position="360"/>
    </location>
</feature>
<dbReference type="RefSeq" id="WP_078696956.1">
    <property type="nucleotide sequence ID" value="NZ_FUYH01000014.1"/>
</dbReference>
<accession>A0A1T4XVV4</accession>
<dbReference type="InterPro" id="IPR012116">
    <property type="entry name" value="Gly_reductase_pC_asu"/>
</dbReference>
<dbReference type="GO" id="GO:0016747">
    <property type="term" value="F:acyltransferase activity, transferring groups other than amino-acyl groups"/>
    <property type="evidence" value="ECO:0007669"/>
    <property type="project" value="InterPro"/>
</dbReference>
<gene>
    <name evidence="2" type="ORF">SAMN05443428_11432</name>
</gene>
<dbReference type="GO" id="GO:0006633">
    <property type="term" value="P:fatty acid biosynthetic process"/>
    <property type="evidence" value="ECO:0007669"/>
    <property type="project" value="InterPro"/>
</dbReference>
<evidence type="ECO:0000313" key="2">
    <source>
        <dbReference type="EMBL" id="SKA93543.1"/>
    </source>
</evidence>
<dbReference type="SUPFAM" id="SSF53659">
    <property type="entry name" value="Isocitrate/Isopropylmalate dehydrogenase-like"/>
    <property type="match status" value="1"/>
</dbReference>
<dbReference type="Proteomes" id="UP000190105">
    <property type="component" value="Unassembled WGS sequence"/>
</dbReference>
<dbReference type="InterPro" id="IPR003664">
    <property type="entry name" value="FA_synthesis"/>
</dbReference>
<keyword evidence="3" id="KW-1185">Reference proteome</keyword>
<dbReference type="STRING" id="1147123.SAMN05443428_11432"/>
<dbReference type="AlphaFoldDB" id="A0A1T4XVV4"/>
<reference evidence="3" key="1">
    <citation type="submission" date="2017-02" db="EMBL/GenBank/DDBJ databases">
        <authorList>
            <person name="Varghese N."/>
            <person name="Submissions S."/>
        </authorList>
    </citation>
    <scope>NUCLEOTIDE SEQUENCE [LARGE SCALE GENOMIC DNA]</scope>
    <source>
        <strain evidence="3">USBA 833</strain>
    </source>
</reference>
<dbReference type="Gene3D" id="3.40.718.10">
    <property type="entry name" value="Isopropylmalate Dehydrogenase"/>
    <property type="match status" value="1"/>
</dbReference>
<organism evidence="2 3">
    <name type="scientific">Caloramator quimbayensis</name>
    <dbReference type="NCBI Taxonomy" id="1147123"/>
    <lineage>
        <taxon>Bacteria</taxon>
        <taxon>Bacillati</taxon>
        <taxon>Bacillota</taxon>
        <taxon>Clostridia</taxon>
        <taxon>Eubacteriales</taxon>
        <taxon>Clostridiaceae</taxon>
        <taxon>Caloramator</taxon>
    </lineage>
</organism>
<evidence type="ECO:0000313" key="3">
    <source>
        <dbReference type="Proteomes" id="UP000190105"/>
    </source>
</evidence>
<dbReference type="OrthoDB" id="9769886at2"/>
<dbReference type="Pfam" id="PF02504">
    <property type="entry name" value="FA_synthesis"/>
    <property type="match status" value="1"/>
</dbReference>
<proteinExistence type="predicted"/>
<name>A0A1T4XVV4_9CLOT</name>
<dbReference type="EMBL" id="FUYH01000014">
    <property type="protein sequence ID" value="SKA93543.1"/>
    <property type="molecule type" value="Genomic_DNA"/>
</dbReference>